<dbReference type="PANTHER" id="PTHR42908">
    <property type="entry name" value="TRANSLATION ELONGATION FACTOR-RELATED"/>
    <property type="match status" value="1"/>
</dbReference>
<dbReference type="InterPro" id="IPR035647">
    <property type="entry name" value="EFG_III/V"/>
</dbReference>
<dbReference type="NCBIfam" id="TIGR00231">
    <property type="entry name" value="small_GTP"/>
    <property type="match status" value="1"/>
</dbReference>
<dbReference type="SMART" id="SM00838">
    <property type="entry name" value="EFG_C"/>
    <property type="match status" value="1"/>
</dbReference>
<dbReference type="InterPro" id="IPR005225">
    <property type="entry name" value="Small_GTP-bd"/>
</dbReference>
<dbReference type="Gene3D" id="2.40.30.10">
    <property type="entry name" value="Translation factors"/>
    <property type="match status" value="1"/>
</dbReference>
<dbReference type="PRINTS" id="PR00315">
    <property type="entry name" value="ELONGATNFCT"/>
</dbReference>
<dbReference type="InterPro" id="IPR014721">
    <property type="entry name" value="Ribsml_uS5_D2-typ_fold_subgr"/>
</dbReference>
<evidence type="ECO:0000313" key="8">
    <source>
        <dbReference type="EMBL" id="JAP93994.1"/>
    </source>
</evidence>
<evidence type="ECO:0000256" key="5">
    <source>
        <dbReference type="ARBA" id="ARBA00022917"/>
    </source>
</evidence>
<dbReference type="Pfam" id="PF00679">
    <property type="entry name" value="EFG_C"/>
    <property type="match status" value="1"/>
</dbReference>
<dbReference type="CDD" id="cd01681">
    <property type="entry name" value="aeEF2_snRNP_like_IV"/>
    <property type="match status" value="1"/>
</dbReference>
<feature type="domain" description="Tr-type G" evidence="7">
    <location>
        <begin position="17"/>
        <end position="341"/>
    </location>
</feature>
<dbReference type="PROSITE" id="PS00301">
    <property type="entry name" value="G_TR_1"/>
    <property type="match status" value="1"/>
</dbReference>
<dbReference type="InterPro" id="IPR000795">
    <property type="entry name" value="T_Tr_GTP-bd_dom"/>
</dbReference>
<keyword evidence="4 8" id="KW-0251">Elongation factor</keyword>
<proteinExistence type="predicted"/>
<dbReference type="FunFam" id="3.30.230.10:FF:000112">
    <property type="entry name" value="Eukaryotic translation elongation factor 2"/>
    <property type="match status" value="1"/>
</dbReference>
<dbReference type="InterPro" id="IPR004161">
    <property type="entry name" value="EFTu-like_2"/>
</dbReference>
<dbReference type="FunFam" id="3.30.70.870:FF:000002">
    <property type="entry name" value="Translation elongation factor 2"/>
    <property type="match status" value="1"/>
</dbReference>
<dbReference type="AlphaFoldDB" id="A0A146KDK0"/>
<dbReference type="GO" id="GO:0005829">
    <property type="term" value="C:cytosol"/>
    <property type="evidence" value="ECO:0007669"/>
    <property type="project" value="TreeGrafter"/>
</dbReference>
<dbReference type="InterPro" id="IPR031157">
    <property type="entry name" value="G_TR_CS"/>
</dbReference>
<evidence type="ECO:0000256" key="6">
    <source>
        <dbReference type="ARBA" id="ARBA00023134"/>
    </source>
</evidence>
<dbReference type="FunFam" id="3.30.70.240:FF:000003">
    <property type="entry name" value="Translation elongation factor 2"/>
    <property type="match status" value="1"/>
</dbReference>
<dbReference type="Pfam" id="PF14492">
    <property type="entry name" value="EFG_III"/>
    <property type="match status" value="1"/>
</dbReference>
<dbReference type="InterPro" id="IPR020568">
    <property type="entry name" value="Ribosomal_Su5_D2-typ_SF"/>
</dbReference>
<reference evidence="8" key="1">
    <citation type="submission" date="2015-07" db="EMBL/GenBank/DDBJ databases">
        <title>Adaptation to a free-living lifestyle via gene acquisitions in the diplomonad Trepomonas sp. PC1.</title>
        <authorList>
            <person name="Xu F."/>
            <person name="Jerlstrom-Hultqvist J."/>
            <person name="Kolisko M."/>
            <person name="Simpson A.G.B."/>
            <person name="Roger A.J."/>
            <person name="Svard S.G."/>
            <person name="Andersson J.O."/>
        </authorList>
    </citation>
    <scope>NUCLEOTIDE SEQUENCE</scope>
    <source>
        <strain evidence="8">PC1</strain>
    </source>
</reference>
<dbReference type="PROSITE" id="PS51722">
    <property type="entry name" value="G_TR_2"/>
    <property type="match status" value="1"/>
</dbReference>
<dbReference type="SUPFAM" id="SSF54211">
    <property type="entry name" value="Ribosomal protein S5 domain 2-like"/>
    <property type="match status" value="1"/>
</dbReference>
<dbReference type="GO" id="GO:0043022">
    <property type="term" value="F:ribosome binding"/>
    <property type="evidence" value="ECO:0007669"/>
    <property type="project" value="TreeGrafter"/>
</dbReference>
<dbReference type="InterPro" id="IPR027417">
    <property type="entry name" value="P-loop_NTPase"/>
</dbReference>
<dbReference type="InterPro" id="IPR009000">
    <property type="entry name" value="Transl_B-barrel_sf"/>
</dbReference>
<dbReference type="FunFam" id="3.40.50.300:FF:000058">
    <property type="entry name" value="Translation elongation factor 2"/>
    <property type="match status" value="1"/>
</dbReference>
<evidence type="ECO:0000256" key="2">
    <source>
        <dbReference type="ARBA" id="ARBA00022490"/>
    </source>
</evidence>
<dbReference type="FunFam" id="2.40.30.10:FF:000010">
    <property type="entry name" value="Translation elongation factor 2"/>
    <property type="match status" value="1"/>
</dbReference>
<dbReference type="CDD" id="cd16261">
    <property type="entry name" value="EF2_snRNP_III"/>
    <property type="match status" value="1"/>
</dbReference>
<protein>
    <submittedName>
        <fullName evidence="8">Elongation factor 2</fullName>
    </submittedName>
</protein>
<dbReference type="Pfam" id="PF03144">
    <property type="entry name" value="GTP_EFTU_D2"/>
    <property type="match status" value="1"/>
</dbReference>
<dbReference type="Gene3D" id="3.30.230.10">
    <property type="match status" value="1"/>
</dbReference>
<keyword evidence="5" id="KW-0648">Protein biosynthesis</keyword>
<dbReference type="Gene3D" id="3.40.50.300">
    <property type="entry name" value="P-loop containing nucleotide triphosphate hydrolases"/>
    <property type="match status" value="1"/>
</dbReference>
<evidence type="ECO:0000256" key="1">
    <source>
        <dbReference type="ARBA" id="ARBA00004496"/>
    </source>
</evidence>
<dbReference type="GO" id="GO:0003924">
    <property type="term" value="F:GTPase activity"/>
    <property type="evidence" value="ECO:0007669"/>
    <property type="project" value="InterPro"/>
</dbReference>
<dbReference type="Gene3D" id="3.30.70.870">
    <property type="entry name" value="Elongation Factor G (Translational Gtpase), domain 3"/>
    <property type="match status" value="1"/>
</dbReference>
<dbReference type="InterPro" id="IPR000640">
    <property type="entry name" value="EFG_V-like"/>
</dbReference>
<keyword evidence="6" id="KW-0342">GTP-binding</keyword>
<dbReference type="SUPFAM" id="SSF50447">
    <property type="entry name" value="Translation proteins"/>
    <property type="match status" value="1"/>
</dbReference>
<dbReference type="GO" id="GO:1990904">
    <property type="term" value="C:ribonucleoprotein complex"/>
    <property type="evidence" value="ECO:0007669"/>
    <property type="project" value="TreeGrafter"/>
</dbReference>
<dbReference type="SUPFAM" id="SSF52540">
    <property type="entry name" value="P-loop containing nucleoside triphosphate hydrolases"/>
    <property type="match status" value="1"/>
</dbReference>
<dbReference type="InterPro" id="IPR005517">
    <property type="entry name" value="Transl_elong_EFG/EF2_IV"/>
</dbReference>
<gene>
    <name evidence="8" type="ORF">TPC1_13512</name>
</gene>
<dbReference type="CDD" id="cd01885">
    <property type="entry name" value="EF2"/>
    <property type="match status" value="1"/>
</dbReference>
<keyword evidence="3" id="KW-0547">Nucleotide-binding</keyword>
<sequence length="843" mass="94179">MPNFTLEQIRASMDNVDQIRNMSVIAHVDHGKSTLTDSLIATAGIISMGAAGDARYTDTRQDEKDRGITIKSTGVSLYYEFSPDENEANEKGYLINLIDSPGHVDFSSEVTAALRVTDGALVVVDCCEGVCVQTETVLRQALQERVVPTLMMNKVDRVISELQCNGEDAYKIFEKTIGQVNEIINTFQDRKMQNLEVDPTKGTCCFGAGLQGWAFTIPYFARTYSKKYGGDMETWCTNLWGNHFFNEQKNVWTNKSTNADGSTNERGFALFIMKPILDMFRYVMTDEKKKYNKLLTKLDIKLTPDDVAESGKKLLKIIMQKFLPAAHALLEMIIMHLPSPVIAQKYRAETLYMGPNDDECYKAITECKKDGPLVLYISKMVPTVDRSRFYAFGRVFSGTVATGQKVNIMGPTFVYGKKYDYFTKNIQRTVLMMGARVEQIDDVPCGNTVGLVGVDQYIIKTGTITTIDNCYPIRPMKFSVSPVVRVAITCKNAKDLPKLQEGMKRLEKSDPCVLCVMDEDTGENIIAGVGELHLEICLKDLREDFCNNAVEILVSEPVVQYKETITENSSHVIMAKSANKHNRLYFESSPITEEVIKAIDDLEITNDQDSKVRARLLADNFGWDIEEARKIWNFGPEGVPIMRNILLEATKGVQYLHESKEHINSGFQMVCRQGALCGEELHAACFKLKDATLHGDALHRGAGQLMPCARAAMYGCCLASKPMLLEPIFLVEILAPEHCMGGIYQVMSKRRGQVISQDPREGQPLADIKAHLPVGESFGFDPDLRAATSGQAFPQCVFSHYALIDSDPLEVGSKAQGIVMTIRKRKGNMKEGMPQLSDFEDRL</sequence>
<comment type="subcellular location">
    <subcellularLocation>
        <location evidence="1">Cytoplasm</location>
    </subcellularLocation>
</comment>
<dbReference type="Pfam" id="PF03764">
    <property type="entry name" value="EFG_IV"/>
    <property type="match status" value="1"/>
</dbReference>
<evidence type="ECO:0000256" key="4">
    <source>
        <dbReference type="ARBA" id="ARBA00022768"/>
    </source>
</evidence>
<dbReference type="GO" id="GO:0005525">
    <property type="term" value="F:GTP binding"/>
    <property type="evidence" value="ECO:0007669"/>
    <property type="project" value="UniProtKB-KW"/>
</dbReference>
<dbReference type="SUPFAM" id="SSF54980">
    <property type="entry name" value="EF-G C-terminal domain-like"/>
    <property type="match status" value="2"/>
</dbReference>
<keyword evidence="2" id="KW-0963">Cytoplasm</keyword>
<dbReference type="InterPro" id="IPR041095">
    <property type="entry name" value="EFG_II"/>
</dbReference>
<dbReference type="PANTHER" id="PTHR42908:SF10">
    <property type="entry name" value="EUKARYOTIC TRANSLATION ELONGATION FACTOR 2"/>
    <property type="match status" value="1"/>
</dbReference>
<accession>A0A146KDK0</accession>
<name>A0A146KDK0_9EUKA</name>
<dbReference type="Gene3D" id="3.30.70.240">
    <property type="match status" value="1"/>
</dbReference>
<dbReference type="SMART" id="SM00889">
    <property type="entry name" value="EFG_IV"/>
    <property type="match status" value="1"/>
</dbReference>
<dbReference type="CDD" id="cd04096">
    <property type="entry name" value="eEF2_snRNP_like_C"/>
    <property type="match status" value="1"/>
</dbReference>
<evidence type="ECO:0000259" key="7">
    <source>
        <dbReference type="PROSITE" id="PS51722"/>
    </source>
</evidence>
<organism evidence="8">
    <name type="scientific">Trepomonas sp. PC1</name>
    <dbReference type="NCBI Taxonomy" id="1076344"/>
    <lineage>
        <taxon>Eukaryota</taxon>
        <taxon>Metamonada</taxon>
        <taxon>Diplomonadida</taxon>
        <taxon>Hexamitidae</taxon>
        <taxon>Hexamitinae</taxon>
        <taxon>Trepomonas</taxon>
    </lineage>
</organism>
<dbReference type="CDD" id="cd16268">
    <property type="entry name" value="EF2_II"/>
    <property type="match status" value="1"/>
</dbReference>
<dbReference type="EMBL" id="GDID01002612">
    <property type="protein sequence ID" value="JAP93994.1"/>
    <property type="molecule type" value="Transcribed_RNA"/>
</dbReference>
<dbReference type="Pfam" id="PF00009">
    <property type="entry name" value="GTP_EFTU"/>
    <property type="match status" value="1"/>
</dbReference>
<evidence type="ECO:0000256" key="3">
    <source>
        <dbReference type="ARBA" id="ARBA00022741"/>
    </source>
</evidence>
<dbReference type="GO" id="GO:0003746">
    <property type="term" value="F:translation elongation factor activity"/>
    <property type="evidence" value="ECO:0007669"/>
    <property type="project" value="UniProtKB-KW"/>
</dbReference>